<reference evidence="1 2" key="1">
    <citation type="submission" date="2018-11" db="EMBL/GenBank/DDBJ databases">
        <title>The genome of Variovorax sp T529.</title>
        <authorList>
            <person name="Gao J."/>
        </authorList>
    </citation>
    <scope>NUCLEOTIDE SEQUENCE [LARGE SCALE GENOMIC DNA]</scope>
    <source>
        <strain evidence="1 2">T529</strain>
    </source>
</reference>
<evidence type="ECO:0000313" key="2">
    <source>
        <dbReference type="Proteomes" id="UP000271590"/>
    </source>
</evidence>
<dbReference type="AlphaFoldDB" id="A0A3P3EGP9"/>
<protein>
    <submittedName>
        <fullName evidence="1">Uncharacterized protein</fullName>
    </submittedName>
</protein>
<name>A0A3P3EGP9_9BURK</name>
<proteinExistence type="predicted"/>
<gene>
    <name evidence="1" type="ORF">EH244_22740</name>
</gene>
<dbReference type="EMBL" id="RQXU01000016">
    <property type="protein sequence ID" value="RRH85557.1"/>
    <property type="molecule type" value="Genomic_DNA"/>
</dbReference>
<dbReference type="Proteomes" id="UP000271590">
    <property type="component" value="Unassembled WGS sequence"/>
</dbReference>
<accession>A0A3P3EGP9</accession>
<evidence type="ECO:0000313" key="1">
    <source>
        <dbReference type="EMBL" id="RRH85557.1"/>
    </source>
</evidence>
<dbReference type="RefSeq" id="WP_124960595.1">
    <property type="nucleotide sequence ID" value="NZ_RQXU01000016.1"/>
</dbReference>
<organism evidence="1 2">
    <name type="scientific">Variovorax beijingensis</name>
    <dbReference type="NCBI Taxonomy" id="2496117"/>
    <lineage>
        <taxon>Bacteria</taxon>
        <taxon>Pseudomonadati</taxon>
        <taxon>Pseudomonadota</taxon>
        <taxon>Betaproteobacteria</taxon>
        <taxon>Burkholderiales</taxon>
        <taxon>Comamonadaceae</taxon>
        <taxon>Variovorax</taxon>
    </lineage>
</organism>
<comment type="caution">
    <text evidence="1">The sequence shown here is derived from an EMBL/GenBank/DDBJ whole genome shotgun (WGS) entry which is preliminary data.</text>
</comment>
<sequence>MAHVKDIDSLYNFIGYVVLTAPDRFPRRDYLREDEQMTLEKAFEELRRGIDLVNSQSPDLPNADKLSGVLEDALALYRSGEDIRGAHRLNDLEAMIFKG</sequence>